<organism evidence="2 3">
    <name type="scientific">Chrysophaeum taylorii</name>
    <dbReference type="NCBI Taxonomy" id="2483200"/>
    <lineage>
        <taxon>Eukaryota</taxon>
        <taxon>Sar</taxon>
        <taxon>Stramenopiles</taxon>
        <taxon>Ochrophyta</taxon>
        <taxon>Pelagophyceae</taxon>
        <taxon>Pelagomonadales</taxon>
        <taxon>Pelagomonadaceae</taxon>
        <taxon>Chrysophaeum</taxon>
    </lineage>
</organism>
<evidence type="ECO:0000313" key="3">
    <source>
        <dbReference type="Proteomes" id="UP001230188"/>
    </source>
</evidence>
<dbReference type="InterPro" id="IPR008685">
    <property type="entry name" value="Centromere_Mis12"/>
</dbReference>
<evidence type="ECO:0000256" key="1">
    <source>
        <dbReference type="SAM" id="MobiDB-lite"/>
    </source>
</evidence>
<feature type="region of interest" description="Disordered" evidence="1">
    <location>
        <begin position="186"/>
        <end position="206"/>
    </location>
</feature>
<dbReference type="AlphaFoldDB" id="A0AAD7XI16"/>
<name>A0AAD7XI16_9STRA</name>
<keyword evidence="3" id="KW-1185">Reference proteome</keyword>
<dbReference type="EMBL" id="JAQMWT010000615">
    <property type="protein sequence ID" value="KAJ8598919.1"/>
    <property type="molecule type" value="Genomic_DNA"/>
</dbReference>
<dbReference type="GO" id="GO:0005634">
    <property type="term" value="C:nucleus"/>
    <property type="evidence" value="ECO:0007669"/>
    <property type="project" value="InterPro"/>
</dbReference>
<comment type="caution">
    <text evidence="2">The sequence shown here is derived from an EMBL/GenBank/DDBJ whole genome shotgun (WGS) entry which is preliminary data.</text>
</comment>
<dbReference type="GO" id="GO:0000775">
    <property type="term" value="C:chromosome, centromeric region"/>
    <property type="evidence" value="ECO:0007669"/>
    <property type="project" value="InterPro"/>
</dbReference>
<gene>
    <name evidence="2" type="ORF">CTAYLR_009840</name>
</gene>
<reference evidence="2" key="1">
    <citation type="submission" date="2023-01" db="EMBL/GenBank/DDBJ databases">
        <title>Metagenome sequencing of chrysophaentin producing Chrysophaeum taylorii.</title>
        <authorList>
            <person name="Davison J."/>
            <person name="Bewley C."/>
        </authorList>
    </citation>
    <scope>NUCLEOTIDE SEQUENCE</scope>
    <source>
        <strain evidence="2">NIES-1699</strain>
    </source>
</reference>
<sequence>MAEVSGLCEWLYSGTEAVFASCASRARDTMEGGLATGKKRRRTPDETEAMVRIGCQRLVSSLQFMFDNEFDKVELYVMRNILQFPDGVSDEFKRIVEDPPLERSTLDVNEALLDAELDGLVDDLRRAIDDNEALRFRHRVATAHADGLADLLADQPDLVAKAQAAARNFPDWRRDLDDLQRRARQLAARCTAEAPDDPPAAGTTED</sequence>
<dbReference type="GO" id="GO:0000278">
    <property type="term" value="P:mitotic cell cycle"/>
    <property type="evidence" value="ECO:0007669"/>
    <property type="project" value="InterPro"/>
</dbReference>
<evidence type="ECO:0000313" key="2">
    <source>
        <dbReference type="EMBL" id="KAJ8598919.1"/>
    </source>
</evidence>
<dbReference type="Proteomes" id="UP001230188">
    <property type="component" value="Unassembled WGS sequence"/>
</dbReference>
<protein>
    <submittedName>
        <fullName evidence="2">Uncharacterized protein</fullName>
    </submittedName>
</protein>
<proteinExistence type="predicted"/>
<dbReference type="Pfam" id="PF05859">
    <property type="entry name" value="Mis12"/>
    <property type="match status" value="1"/>
</dbReference>
<accession>A0AAD7XI16</accession>